<dbReference type="EMBL" id="JARKIE010000035">
    <property type="protein sequence ID" value="KAJ7696286.1"/>
    <property type="molecule type" value="Genomic_DNA"/>
</dbReference>
<proteinExistence type="predicted"/>
<name>A0AAD7GMM8_MYCRO</name>
<dbReference type="Proteomes" id="UP001221757">
    <property type="component" value="Unassembled WGS sequence"/>
</dbReference>
<gene>
    <name evidence="1" type="ORF">B0H17DRAFT_1054091</name>
</gene>
<organism evidence="1 2">
    <name type="scientific">Mycena rosella</name>
    <name type="common">Pink bonnet</name>
    <name type="synonym">Agaricus rosellus</name>
    <dbReference type="NCBI Taxonomy" id="1033263"/>
    <lineage>
        <taxon>Eukaryota</taxon>
        <taxon>Fungi</taxon>
        <taxon>Dikarya</taxon>
        <taxon>Basidiomycota</taxon>
        <taxon>Agaricomycotina</taxon>
        <taxon>Agaricomycetes</taxon>
        <taxon>Agaricomycetidae</taxon>
        <taxon>Agaricales</taxon>
        <taxon>Marasmiineae</taxon>
        <taxon>Mycenaceae</taxon>
        <taxon>Mycena</taxon>
    </lineage>
</organism>
<reference evidence="1" key="1">
    <citation type="submission" date="2023-03" db="EMBL/GenBank/DDBJ databases">
        <title>Massive genome expansion in bonnet fungi (Mycena s.s.) driven by repeated elements and novel gene families across ecological guilds.</title>
        <authorList>
            <consortium name="Lawrence Berkeley National Laboratory"/>
            <person name="Harder C.B."/>
            <person name="Miyauchi S."/>
            <person name="Viragh M."/>
            <person name="Kuo A."/>
            <person name="Thoen E."/>
            <person name="Andreopoulos B."/>
            <person name="Lu D."/>
            <person name="Skrede I."/>
            <person name="Drula E."/>
            <person name="Henrissat B."/>
            <person name="Morin E."/>
            <person name="Kohler A."/>
            <person name="Barry K."/>
            <person name="LaButti K."/>
            <person name="Morin E."/>
            <person name="Salamov A."/>
            <person name="Lipzen A."/>
            <person name="Mereny Z."/>
            <person name="Hegedus B."/>
            <person name="Baldrian P."/>
            <person name="Stursova M."/>
            <person name="Weitz H."/>
            <person name="Taylor A."/>
            <person name="Grigoriev I.V."/>
            <person name="Nagy L.G."/>
            <person name="Martin F."/>
            <person name="Kauserud H."/>
        </authorList>
    </citation>
    <scope>NUCLEOTIDE SEQUENCE</scope>
    <source>
        <strain evidence="1">CBHHK067</strain>
    </source>
</reference>
<comment type="caution">
    <text evidence="1">The sequence shown here is derived from an EMBL/GenBank/DDBJ whole genome shotgun (WGS) entry which is preliminary data.</text>
</comment>
<sequence>MCQDRSGGGERGVGAPAQGSAELYPCRRTLIYPQSRSFRTYVQRSMRRRQASGCRGEAA</sequence>
<evidence type="ECO:0000313" key="1">
    <source>
        <dbReference type="EMBL" id="KAJ7696286.1"/>
    </source>
</evidence>
<protein>
    <submittedName>
        <fullName evidence="1">Uncharacterized protein</fullName>
    </submittedName>
</protein>
<evidence type="ECO:0000313" key="2">
    <source>
        <dbReference type="Proteomes" id="UP001221757"/>
    </source>
</evidence>
<dbReference type="AlphaFoldDB" id="A0AAD7GMM8"/>
<keyword evidence="2" id="KW-1185">Reference proteome</keyword>
<accession>A0AAD7GMM8</accession>